<dbReference type="CDD" id="cd08602">
    <property type="entry name" value="GDPD_ScGlpQ1_like"/>
    <property type="match status" value="1"/>
</dbReference>
<evidence type="ECO:0000256" key="2">
    <source>
        <dbReference type="ARBA" id="ARBA00012247"/>
    </source>
</evidence>
<comment type="similarity">
    <text evidence="1">Belongs to the glycerophosphoryl diester phosphodiesterase family.</text>
</comment>
<evidence type="ECO:0000256" key="6">
    <source>
        <dbReference type="ARBA" id="ARBA00047512"/>
    </source>
</evidence>
<evidence type="ECO:0000256" key="5">
    <source>
        <dbReference type="ARBA" id="ARBA00022801"/>
    </source>
</evidence>
<dbReference type="InterPro" id="IPR030395">
    <property type="entry name" value="GP_PDE_dom"/>
</dbReference>
<dbReference type="Pfam" id="PF03009">
    <property type="entry name" value="GDPD"/>
    <property type="match status" value="2"/>
</dbReference>
<evidence type="ECO:0000313" key="8">
    <source>
        <dbReference type="EMBL" id="QNP28977.1"/>
    </source>
</evidence>
<dbReference type="PROSITE" id="PS51704">
    <property type="entry name" value="GP_PDE"/>
    <property type="match status" value="2"/>
</dbReference>
<evidence type="ECO:0000256" key="3">
    <source>
        <dbReference type="ARBA" id="ARBA00022729"/>
    </source>
</evidence>
<gene>
    <name evidence="8" type="ORF">IAR63_14125</name>
</gene>
<dbReference type="EC" id="3.1.4.46" evidence="2"/>
<dbReference type="InterPro" id="IPR027372">
    <property type="entry name" value="Phytase-like_dom"/>
</dbReference>
<keyword evidence="4" id="KW-0319">Glycerol metabolism</keyword>
<feature type="domain" description="GP-PDE" evidence="7">
    <location>
        <begin position="567"/>
        <end position="932"/>
    </location>
</feature>
<dbReference type="Gene3D" id="3.20.20.190">
    <property type="entry name" value="Phosphatidylinositol (PI) phosphodiesterase"/>
    <property type="match status" value="2"/>
</dbReference>
<keyword evidence="9" id="KW-1185">Reference proteome</keyword>
<keyword evidence="5" id="KW-0378">Hydrolase</keyword>
<dbReference type="Pfam" id="PF13449">
    <property type="entry name" value="Phytase-like"/>
    <property type="match status" value="2"/>
</dbReference>
<reference evidence="8 9" key="1">
    <citation type="submission" date="2020-08" db="EMBL/GenBank/DDBJ databases">
        <title>Complete genome sequence of Raphidiopsis curvispora isolated from drinking water reservoir in South Korea.</title>
        <authorList>
            <person name="Jeong J."/>
        </authorList>
    </citation>
    <scope>NUCLEOTIDE SEQUENCE [LARGE SCALE GENOMIC DNA]</scope>
    <source>
        <strain evidence="8 9">GIHE-G1</strain>
    </source>
</reference>
<proteinExistence type="inferred from homology"/>
<dbReference type="SUPFAM" id="SSF51120">
    <property type="entry name" value="beta-Roll"/>
    <property type="match status" value="1"/>
</dbReference>
<evidence type="ECO:0000259" key="7">
    <source>
        <dbReference type="PROSITE" id="PS51704"/>
    </source>
</evidence>
<evidence type="ECO:0000256" key="4">
    <source>
        <dbReference type="ARBA" id="ARBA00022798"/>
    </source>
</evidence>
<name>A0A7H0EYW1_9CYAN</name>
<dbReference type="Proteomes" id="UP000516013">
    <property type="component" value="Chromosome"/>
</dbReference>
<dbReference type="GO" id="GO:0042597">
    <property type="term" value="C:periplasmic space"/>
    <property type="evidence" value="ECO:0007669"/>
    <property type="project" value="TreeGrafter"/>
</dbReference>
<organism evidence="8 9">
    <name type="scientific">Cylindrospermopsis curvispora GIHE-G1</name>
    <dbReference type="NCBI Taxonomy" id="2666332"/>
    <lineage>
        <taxon>Bacteria</taxon>
        <taxon>Bacillati</taxon>
        <taxon>Cyanobacteriota</taxon>
        <taxon>Cyanophyceae</taxon>
        <taxon>Nostocales</taxon>
        <taxon>Aphanizomenonaceae</taxon>
        <taxon>Cylindrospermopsis</taxon>
    </lineage>
</organism>
<dbReference type="GO" id="GO:0006071">
    <property type="term" value="P:glycerol metabolic process"/>
    <property type="evidence" value="ECO:0007669"/>
    <property type="project" value="UniProtKB-KW"/>
</dbReference>
<dbReference type="EMBL" id="CP060822">
    <property type="protein sequence ID" value="QNP28977.1"/>
    <property type="molecule type" value="Genomic_DNA"/>
</dbReference>
<dbReference type="GO" id="GO:0008889">
    <property type="term" value="F:glycerophosphodiester phosphodiesterase activity"/>
    <property type="evidence" value="ECO:0007669"/>
    <property type="project" value="UniProtKB-EC"/>
</dbReference>
<dbReference type="SUPFAM" id="SSF51695">
    <property type="entry name" value="PLC-like phosphodiesterases"/>
    <property type="match status" value="2"/>
</dbReference>
<comment type="catalytic activity">
    <reaction evidence="6">
        <text>a sn-glycero-3-phosphodiester + H2O = an alcohol + sn-glycerol 3-phosphate + H(+)</text>
        <dbReference type="Rhea" id="RHEA:12969"/>
        <dbReference type="ChEBI" id="CHEBI:15377"/>
        <dbReference type="ChEBI" id="CHEBI:15378"/>
        <dbReference type="ChEBI" id="CHEBI:30879"/>
        <dbReference type="ChEBI" id="CHEBI:57597"/>
        <dbReference type="ChEBI" id="CHEBI:83408"/>
        <dbReference type="EC" id="3.1.4.46"/>
    </reaction>
</comment>
<dbReference type="PRINTS" id="PR00313">
    <property type="entry name" value="CABNDNGRPT"/>
</dbReference>
<dbReference type="PANTHER" id="PTHR43620:SF7">
    <property type="entry name" value="GLYCEROPHOSPHODIESTER PHOSPHODIESTERASE GDPD5-RELATED"/>
    <property type="match status" value="1"/>
</dbReference>
<evidence type="ECO:0000313" key="9">
    <source>
        <dbReference type="Proteomes" id="UP000516013"/>
    </source>
</evidence>
<feature type="domain" description="GP-PDE" evidence="7">
    <location>
        <begin position="183"/>
        <end position="537"/>
    </location>
</feature>
<dbReference type="PANTHER" id="PTHR43620">
    <property type="entry name" value="GLYCEROPHOSPHORYL DIESTER PHOSPHODIESTERASE"/>
    <property type="match status" value="1"/>
</dbReference>
<dbReference type="InterPro" id="IPR011049">
    <property type="entry name" value="Serralysin-like_metalloprot_C"/>
</dbReference>
<keyword evidence="3" id="KW-0732">Signal</keyword>
<dbReference type="GO" id="GO:0006629">
    <property type="term" value="P:lipid metabolic process"/>
    <property type="evidence" value="ECO:0007669"/>
    <property type="project" value="InterPro"/>
</dbReference>
<dbReference type="Gene3D" id="2.160.20.160">
    <property type="match status" value="1"/>
</dbReference>
<sequence>MVTLKGFAVLPADTFAAGPKSGAAVTNPTNGRTTPFSGQPVQGFSGVQFAPNTSGSRFWFLADNGFGAKNNSADFLLRIYQLDPNFTGVENGNGKVGVENFIQLADPNRLIPFSIVNQNTPERLLTGADFDVESFVIDHRGDIWIGDEFGTYLLHFDSNGVLLDAPIATPNPIQLNTLNGQKPIVIGHRGASGELPEHTIEAYRLAILRGADFIEPDLVSTKDGVLIARHEPNLINTTDVNSRPEFASRKKKVVVDGVEEEGFFASDFTLAEIKTLRAVMPQGYRDQVFNGLLEIPTLGEIIDLLKEVEAQTGKKIGIYPETKHPTYHDNLGLSLEEKLIDTLKSKSFTDPTRIFIQSFEVSNLQDLNSTIMPARGVNISLVQLIDAYDVADNGTLIYKDAYARPYDFTVKGDTRTYGDLLTPAGLAEIAKYADGIGPWKRQIISVKTVDKNSDGKPDDLNNDGVINDSDKVTLPPTSVVSDAHKLGLLVHPYTFRNESRFLASDYNNNPELEYRQFISLGVDGYFTDFPGTGDLVRDQITTNQVRSPQNPNVLSKPDFDTLNGQKPIVIGHRGSSGERPEHTLASYKLAIAQGADFIEPDLVVTKDNVLIARHEPMLAVVNLNTDGTIKLVGGKPEINLTDTSTDVHLRDKFQDRLKVKNLDGRNVGGWFAEDFTLAEIKELNAIERLPSLRSTAFDQDGLKVPTLKEVIDLVKQVELETGRKIGIYPETKHPTFFQQQGFNTSQLLVNTLKTLNFTDASRVFIQSFEVSNLKELKNTIMPGASVDIPLVQLFGGSGRPYDFVVNGDSRTYNDLSTPTGLKEIAQYAKGIGPNKQRIVPMATVDNNKDGQPDDLNGDGQISDADRTLGTPTTLIQDAHQAGLLVHLYTLRNDGFFLSADYKGDPGAEVRKFVDLGVDGFFTDFPKTGTSVIVNNYLAGTGYANPNNNLNSPYFADSPVYFNPNQPYYGDLVTANLNRSQGFEGMAFSPDRQTVYPMLEGTVVGDPAGSVRIYKFDVATETYTGLVGRYQLASPSNAIGDFTPINDKEFLVIERDNNQGTGAAFKKIFKVDFSQVNAQGFVSKEEVANLLDIQDPNDLNSDGNKVYNMPFQTIEDVVVWDNKTIIVANDNNYPFSIGRPPLIDNNEMVVLELDKPLALDARLGLAATIAESSQLVFGAPGADNVSVPQGTDGINDIIFTGAGDDKVDTLGVTNPYAGNNTVHSGSGKDIIDVNNGDRIFGGSGNDEIFATDAKDYRISGGASNDVFYLGTNGRALGGDGEDKFFVTEGGGNLISGGAGADQFWITTGDIPSVDNKNVANTIVDFQIGTDVLGISGQGSNFGFNNLTLTNNDIIINGNKVATLTGVNTSTLTASNFAFD</sequence>
<accession>A0A7H0EYW1</accession>
<dbReference type="KEGG" id="ccur:IAR63_14125"/>
<dbReference type="InterPro" id="IPR017946">
    <property type="entry name" value="PLC-like_Pdiesterase_TIM-brl"/>
</dbReference>
<evidence type="ECO:0000256" key="1">
    <source>
        <dbReference type="ARBA" id="ARBA00007277"/>
    </source>
</evidence>
<protein>
    <recommendedName>
        <fullName evidence="2">glycerophosphodiester phosphodiesterase</fullName>
        <ecNumber evidence="2">3.1.4.46</ecNumber>
    </recommendedName>
</protein>